<keyword evidence="3" id="KW-1185">Reference proteome</keyword>
<dbReference type="SUPFAM" id="SSF51126">
    <property type="entry name" value="Pectin lyase-like"/>
    <property type="match status" value="1"/>
</dbReference>
<evidence type="ECO:0000256" key="1">
    <source>
        <dbReference type="SAM" id="MobiDB-lite"/>
    </source>
</evidence>
<name>A0ABT6MZK5_9SPHN</name>
<protein>
    <submittedName>
        <fullName evidence="2">Adenylyl cyclase</fullName>
    </submittedName>
</protein>
<dbReference type="InterPro" id="IPR012334">
    <property type="entry name" value="Pectin_lyas_fold"/>
</dbReference>
<feature type="region of interest" description="Disordered" evidence="1">
    <location>
        <begin position="567"/>
        <end position="589"/>
    </location>
</feature>
<feature type="compositionally biased region" description="Basic and acidic residues" evidence="1">
    <location>
        <begin position="572"/>
        <end position="589"/>
    </location>
</feature>
<dbReference type="Gene3D" id="2.160.20.10">
    <property type="entry name" value="Single-stranded right-handed beta-helix, Pectin lyase-like"/>
    <property type="match status" value="1"/>
</dbReference>
<dbReference type="InterPro" id="IPR059186">
    <property type="entry name" value="SACTE_4363"/>
</dbReference>
<reference evidence="2" key="1">
    <citation type="submission" date="2023-04" db="EMBL/GenBank/DDBJ databases">
        <title>Sphingomonas sp. MAHUQ-71 isolated from rice field.</title>
        <authorList>
            <person name="Huq M.A."/>
        </authorList>
    </citation>
    <scope>NUCLEOTIDE SEQUENCE</scope>
    <source>
        <strain evidence="2">MAHUQ-71</strain>
    </source>
</reference>
<gene>
    <name evidence="2" type="ORF">QGN17_06530</name>
</gene>
<dbReference type="CDD" id="cd23669">
    <property type="entry name" value="GH55_SacteLam55A-like"/>
    <property type="match status" value="1"/>
</dbReference>
<dbReference type="Proteomes" id="UP001160625">
    <property type="component" value="Unassembled WGS sequence"/>
</dbReference>
<organism evidence="2 3">
    <name type="scientific">Sphingomonas oryzagri</name>
    <dbReference type="NCBI Taxonomy" id="3042314"/>
    <lineage>
        <taxon>Bacteria</taxon>
        <taxon>Pseudomonadati</taxon>
        <taxon>Pseudomonadota</taxon>
        <taxon>Alphaproteobacteria</taxon>
        <taxon>Sphingomonadales</taxon>
        <taxon>Sphingomonadaceae</taxon>
        <taxon>Sphingomonas</taxon>
    </lineage>
</organism>
<comment type="caution">
    <text evidence="2">The sequence shown here is derived from an EMBL/GenBank/DDBJ whole genome shotgun (WGS) entry which is preliminary data.</text>
</comment>
<evidence type="ECO:0000313" key="2">
    <source>
        <dbReference type="EMBL" id="MDH7638382.1"/>
    </source>
</evidence>
<proteinExistence type="predicted"/>
<dbReference type="InterPro" id="IPR011050">
    <property type="entry name" value="Pectin_lyase_fold/virulence"/>
</dbReference>
<sequence length="589" mass="63556">MNRRRFIGHIGGAAAVAGVSPLLAERVGTAGDPDFGPNVLLIDPSMPREAVQQRIDAIFGDQEAAQFGDGRHAILFKPGRYAFDVNVGFYTQVAGLGRRPGDVRITGHVHAEADWNHGMALVNFWRGVENLAVSSPDGMDRWAVSQAAPYRRVDLDGDLVLDDGGWSSGGFLADSHIRGTIRSGTQQQWLTRGSSIGGWQGSNWNMMFVGVDGAPATSFPDPPYTTVPTTPRIREKPFLFVDDAGQWSVFRPAQRRDARGTSWAGGDAAGEPIPLSHFLIAHPGTSAAAINGAIARGRHILFTPGIHRFAEPIRVDRPGTIILGLGLATLVADTGTVLMRIGDVPGVTVAGLLFDAGAELSPVLLQVGRRGGARDDGRDPVLLADLFFRIGGATVSKVDTALEINRDHTIADHLWIWRADHGDRQHGKVHVGWDESTAEQGLVVNGDDVTIYGLFVEHFRRHQVLWTGDRGATYFFQCELPYDPPSQSAWRADDPDGWAAYKVADTVRRHDAVGLGIYANFTADPSIVLRSAIEAPQRPDVTFASVTTISLGGGKGTIAHLVNDTGAAARPGADRQTLRHYPVEEGQKR</sequence>
<dbReference type="EMBL" id="JARYGZ010000001">
    <property type="protein sequence ID" value="MDH7638382.1"/>
    <property type="molecule type" value="Genomic_DNA"/>
</dbReference>
<evidence type="ECO:0000313" key="3">
    <source>
        <dbReference type="Proteomes" id="UP001160625"/>
    </source>
</evidence>
<accession>A0ABT6MZK5</accession>
<dbReference type="RefSeq" id="WP_281043691.1">
    <property type="nucleotide sequence ID" value="NZ_JARYGZ010000001.1"/>
</dbReference>